<gene>
    <name evidence="1" type="ORF">LCGC14_1625480</name>
</gene>
<accession>A0A0F9I485</accession>
<evidence type="ECO:0008006" key="2">
    <source>
        <dbReference type="Google" id="ProtNLM"/>
    </source>
</evidence>
<dbReference type="InterPro" id="IPR036812">
    <property type="entry name" value="NAD(P)_OxRdtase_dom_sf"/>
</dbReference>
<comment type="caution">
    <text evidence="1">The sequence shown here is derived from an EMBL/GenBank/DDBJ whole genome shotgun (WGS) entry which is preliminary data.</text>
</comment>
<protein>
    <recommendedName>
        <fullName evidence="2">NADP-dependent oxidoreductase domain-containing protein</fullName>
    </recommendedName>
</protein>
<dbReference type="SUPFAM" id="SSF51430">
    <property type="entry name" value="NAD(P)-linked oxidoreductase"/>
    <property type="match status" value="1"/>
</dbReference>
<name>A0A0F9I485_9ZZZZ</name>
<reference evidence="1" key="1">
    <citation type="journal article" date="2015" name="Nature">
        <title>Complex archaea that bridge the gap between prokaryotes and eukaryotes.</title>
        <authorList>
            <person name="Spang A."/>
            <person name="Saw J.H."/>
            <person name="Jorgensen S.L."/>
            <person name="Zaremba-Niedzwiedzka K."/>
            <person name="Martijn J."/>
            <person name="Lind A.E."/>
            <person name="van Eijk R."/>
            <person name="Schleper C."/>
            <person name="Guy L."/>
            <person name="Ettema T.J."/>
        </authorList>
    </citation>
    <scope>NUCLEOTIDE SEQUENCE</scope>
</reference>
<proteinExistence type="predicted"/>
<organism evidence="1">
    <name type="scientific">marine sediment metagenome</name>
    <dbReference type="NCBI Taxonomy" id="412755"/>
    <lineage>
        <taxon>unclassified sequences</taxon>
        <taxon>metagenomes</taxon>
        <taxon>ecological metagenomes</taxon>
    </lineage>
</organism>
<sequence>MIFSRLAIGTANWGREYNGTKVPEKDIEKILSYCQCSGIDTIHTSAAYGWDWSKVNSYFRVITKEKGCVSIYEPSEVPIALTNQTILQVPYSIYDRRFESMFSSWKGSEIHVRSIFLRGKLLEKFTPWECIAFCLMNPNVDRVIIGVDSYEQLKDDLRILHRMNSAEITDLDVIDPRRWKE</sequence>
<dbReference type="AlphaFoldDB" id="A0A0F9I485"/>
<dbReference type="Gene3D" id="3.20.20.100">
    <property type="entry name" value="NADP-dependent oxidoreductase domain"/>
    <property type="match status" value="1"/>
</dbReference>
<evidence type="ECO:0000313" key="1">
    <source>
        <dbReference type="EMBL" id="KKM22426.1"/>
    </source>
</evidence>
<dbReference type="EMBL" id="LAZR01013334">
    <property type="protein sequence ID" value="KKM22426.1"/>
    <property type="molecule type" value="Genomic_DNA"/>
</dbReference>